<accession>A0ABV7HHZ2</accession>
<dbReference type="EMBL" id="JBHRSZ010000010">
    <property type="protein sequence ID" value="MFC3153495.1"/>
    <property type="molecule type" value="Genomic_DNA"/>
</dbReference>
<proteinExistence type="predicted"/>
<dbReference type="Proteomes" id="UP001595476">
    <property type="component" value="Unassembled WGS sequence"/>
</dbReference>
<organism evidence="1 2">
    <name type="scientific">Litoribrevibacter euphylliae</name>
    <dbReference type="NCBI Taxonomy" id="1834034"/>
    <lineage>
        <taxon>Bacteria</taxon>
        <taxon>Pseudomonadati</taxon>
        <taxon>Pseudomonadota</taxon>
        <taxon>Gammaproteobacteria</taxon>
        <taxon>Oceanospirillales</taxon>
        <taxon>Oceanospirillaceae</taxon>
        <taxon>Litoribrevibacter</taxon>
    </lineage>
</organism>
<evidence type="ECO:0000313" key="1">
    <source>
        <dbReference type="EMBL" id="MFC3153495.1"/>
    </source>
</evidence>
<protein>
    <recommendedName>
        <fullName evidence="3">YfiR family protein</fullName>
    </recommendedName>
</protein>
<name>A0ABV7HHZ2_9GAMM</name>
<keyword evidence="2" id="KW-1185">Reference proteome</keyword>
<sequence>MSAIFPSSHQQKIRYSFVLQLVLCLVLVSIPGHAVIADRYDERRAHVGMKLFKMMLLADTDRHKKRDDDGALGIALLYITHSSAVRRLEKTADEQLASITNPEVHIRSVSLEDLLAGDTPPTAGIFITQKLDGDELKALIEFSIEHQVVLFSPFEGDVEAGVLGGISVEARVRPALNMDTLMRAQINIKPFFVKVAKQYAVAE</sequence>
<reference evidence="2" key="1">
    <citation type="journal article" date="2019" name="Int. J. Syst. Evol. Microbiol.">
        <title>The Global Catalogue of Microorganisms (GCM) 10K type strain sequencing project: providing services to taxonomists for standard genome sequencing and annotation.</title>
        <authorList>
            <consortium name="The Broad Institute Genomics Platform"/>
            <consortium name="The Broad Institute Genome Sequencing Center for Infectious Disease"/>
            <person name="Wu L."/>
            <person name="Ma J."/>
        </authorList>
    </citation>
    <scope>NUCLEOTIDE SEQUENCE [LARGE SCALE GENOMIC DNA]</scope>
    <source>
        <strain evidence="2">KCTC 52438</strain>
    </source>
</reference>
<dbReference type="RefSeq" id="WP_386723418.1">
    <property type="nucleotide sequence ID" value="NZ_JBHRSZ010000010.1"/>
</dbReference>
<evidence type="ECO:0008006" key="3">
    <source>
        <dbReference type="Google" id="ProtNLM"/>
    </source>
</evidence>
<gene>
    <name evidence="1" type="ORF">ACFOEK_20820</name>
</gene>
<evidence type="ECO:0000313" key="2">
    <source>
        <dbReference type="Proteomes" id="UP001595476"/>
    </source>
</evidence>
<comment type="caution">
    <text evidence="1">The sequence shown here is derived from an EMBL/GenBank/DDBJ whole genome shotgun (WGS) entry which is preliminary data.</text>
</comment>